<organism evidence="2 3">
    <name type="scientific">Sodiomyces alkalinus (strain CBS 110278 / VKM F-3762 / F11)</name>
    <name type="common">Alkaliphilic filamentous fungus</name>
    <dbReference type="NCBI Taxonomy" id="1314773"/>
    <lineage>
        <taxon>Eukaryota</taxon>
        <taxon>Fungi</taxon>
        <taxon>Dikarya</taxon>
        <taxon>Ascomycota</taxon>
        <taxon>Pezizomycotina</taxon>
        <taxon>Sordariomycetes</taxon>
        <taxon>Hypocreomycetidae</taxon>
        <taxon>Glomerellales</taxon>
        <taxon>Plectosphaerellaceae</taxon>
        <taxon>Sodiomyces</taxon>
    </lineage>
</organism>
<gene>
    <name evidence="2" type="ORF">SODALDRAFT_328066</name>
</gene>
<sequence length="377" mass="40178">MPPLRRSAKKDPAVGTTSANLDGDALNVDDSARALESVATNLEILETNRDDGSVAAVGVVPDATAMSRPGRPSKLPIAVQFPLVTILSFSISSLGYSFLNEWSGGELANVGKTLNTWEEVGALAGWRIVELALGWFAGFDSLDVAALNLLAHGPAISLLSTFYNISTPTALSALGIEMLSTFAPFQLLRPLSGAHVREAKNVANREILTDIPIQAYTTLLSAMIYGITLFSALHTYLPTSFAVYFEGLPDLTPAYTANYLSLLPVALAFGFAARSFIFTPFTATGRSKEDGKLEQFDPVTATLGETVLYNLWGYTTRGKVIILRTAVVMVMTGISTYLQCFMTIGGVEPRGAASYAGPWVVASFLTGVALAFVGEEP</sequence>
<feature type="transmembrane region" description="Helical" evidence="1">
    <location>
        <begin position="356"/>
        <end position="374"/>
    </location>
</feature>
<dbReference type="GeneID" id="39579070"/>
<dbReference type="AlphaFoldDB" id="A0A3N2PMI8"/>
<evidence type="ECO:0000256" key="1">
    <source>
        <dbReference type="SAM" id="Phobius"/>
    </source>
</evidence>
<name>A0A3N2PMI8_SODAK</name>
<dbReference type="RefSeq" id="XP_028463495.1">
    <property type="nucleotide sequence ID" value="XM_028610592.1"/>
</dbReference>
<dbReference type="Proteomes" id="UP000272025">
    <property type="component" value="Unassembled WGS sequence"/>
</dbReference>
<keyword evidence="1" id="KW-0472">Membrane</keyword>
<evidence type="ECO:0000313" key="3">
    <source>
        <dbReference type="Proteomes" id="UP000272025"/>
    </source>
</evidence>
<protein>
    <submittedName>
        <fullName evidence="2">Uncharacterized protein</fullName>
    </submittedName>
</protein>
<keyword evidence="1" id="KW-1133">Transmembrane helix</keyword>
<keyword evidence="1" id="KW-0812">Transmembrane</keyword>
<feature type="transmembrane region" description="Helical" evidence="1">
    <location>
        <begin position="257"/>
        <end position="278"/>
    </location>
</feature>
<dbReference type="OrthoDB" id="5394254at2759"/>
<keyword evidence="3" id="KW-1185">Reference proteome</keyword>
<evidence type="ECO:0000313" key="2">
    <source>
        <dbReference type="EMBL" id="ROT35689.1"/>
    </source>
</evidence>
<accession>A0A3N2PMI8</accession>
<dbReference type="EMBL" id="ML119060">
    <property type="protein sequence ID" value="ROT35689.1"/>
    <property type="molecule type" value="Genomic_DNA"/>
</dbReference>
<feature type="transmembrane region" description="Helical" evidence="1">
    <location>
        <begin position="321"/>
        <end position="344"/>
    </location>
</feature>
<reference evidence="2 3" key="1">
    <citation type="journal article" date="2018" name="Mol. Ecol.">
        <title>The obligate alkalophilic soda-lake fungus Sodiomyces alkalinus has shifted to a protein diet.</title>
        <authorList>
            <person name="Grum-Grzhimaylo A.A."/>
            <person name="Falkoski D.L."/>
            <person name="van den Heuvel J."/>
            <person name="Valero-Jimenez C.A."/>
            <person name="Min B."/>
            <person name="Choi I.G."/>
            <person name="Lipzen A."/>
            <person name="Daum C.G."/>
            <person name="Aanen D.K."/>
            <person name="Tsang A."/>
            <person name="Henrissat B."/>
            <person name="Bilanenko E.N."/>
            <person name="de Vries R.P."/>
            <person name="van Kan J.A.L."/>
            <person name="Grigoriev I.V."/>
            <person name="Debets A.J.M."/>
        </authorList>
    </citation>
    <scope>NUCLEOTIDE SEQUENCE [LARGE SCALE GENOMIC DNA]</scope>
    <source>
        <strain evidence="2 3">F11</strain>
    </source>
</reference>
<proteinExistence type="predicted"/>
<feature type="transmembrane region" description="Helical" evidence="1">
    <location>
        <begin position="215"/>
        <end position="237"/>
    </location>
</feature>